<proteinExistence type="predicted"/>
<protein>
    <submittedName>
        <fullName evidence="2">Uncharacterized protein</fullName>
    </submittedName>
</protein>
<keyword evidence="1" id="KW-0472">Membrane</keyword>
<feature type="transmembrane region" description="Helical" evidence="1">
    <location>
        <begin position="7"/>
        <end position="29"/>
    </location>
</feature>
<comment type="caution">
    <text evidence="2">The sequence shown here is derived from an EMBL/GenBank/DDBJ whole genome shotgun (WGS) entry which is preliminary data.</text>
</comment>
<name>A0A2N5NKB6_MEDGN</name>
<gene>
    <name evidence="2" type="ORF">CDL18_05220</name>
</gene>
<sequence>MSRKRKILDILGMILGVLLMIVNGMLVGLEYMYHVGNEFYMLTTMRSSLISFAFSMFLFLFGAFLVYRGPRDFRRYRRYQLFKSICAGRDYVEIEEIAREGRCSQRFALRSMKQMLKKHMLTGAALDMQEGMVLFGEEAKASYQEAWSRWRRKQKMYSAAGISLEEQEAFLLGKQQAEELQELAGEIEESNIRALLQRVAEVYVNRFDHAEKERGNFEFLQTVRADYLPEVEKMARKYIQMEKLDETAKDTFAAEKFGKFLENFPGMDGL</sequence>
<evidence type="ECO:0000313" key="3">
    <source>
        <dbReference type="Proteomes" id="UP000234849"/>
    </source>
</evidence>
<accession>A0A2N5NKB6</accession>
<dbReference type="AlphaFoldDB" id="A0A2N5NKB6"/>
<organism evidence="2 3">
    <name type="scientific">Mediterraneibacter gnavus</name>
    <name type="common">Ruminococcus gnavus</name>
    <dbReference type="NCBI Taxonomy" id="33038"/>
    <lineage>
        <taxon>Bacteria</taxon>
        <taxon>Bacillati</taxon>
        <taxon>Bacillota</taxon>
        <taxon>Clostridia</taxon>
        <taxon>Lachnospirales</taxon>
        <taxon>Lachnospiraceae</taxon>
        <taxon>Mediterraneibacter</taxon>
    </lineage>
</organism>
<dbReference type="RefSeq" id="WP_101879352.1">
    <property type="nucleotide sequence ID" value="NZ_NIHM01000005.1"/>
</dbReference>
<keyword evidence="1" id="KW-1133">Transmembrane helix</keyword>
<dbReference type="Proteomes" id="UP000234849">
    <property type="component" value="Unassembled WGS sequence"/>
</dbReference>
<evidence type="ECO:0000313" key="2">
    <source>
        <dbReference type="EMBL" id="PLT56575.1"/>
    </source>
</evidence>
<reference evidence="2 3" key="1">
    <citation type="journal article" date="2017" name="Genome Med.">
        <title>A novel Ruminococcus gnavus clade enriched in inflammatory bowel disease patients.</title>
        <authorList>
            <person name="Hall A.B."/>
            <person name="Yassour M."/>
            <person name="Sauk J."/>
            <person name="Garner A."/>
            <person name="Jiang X."/>
            <person name="Arthur T."/>
            <person name="Lagoudas G.K."/>
            <person name="Vatanen T."/>
            <person name="Fornelos N."/>
            <person name="Wilson R."/>
            <person name="Bertha M."/>
            <person name="Cohen M."/>
            <person name="Garber J."/>
            <person name="Khalili H."/>
            <person name="Gevers D."/>
            <person name="Ananthakrishnan A.N."/>
            <person name="Kugathasan S."/>
            <person name="Lander E.S."/>
            <person name="Blainey P."/>
            <person name="Vlamakis H."/>
            <person name="Xavier R.J."/>
            <person name="Huttenhower C."/>
        </authorList>
    </citation>
    <scope>NUCLEOTIDE SEQUENCE [LARGE SCALE GENOMIC DNA]</scope>
    <source>
        <strain evidence="2 3">RJX1118</strain>
    </source>
</reference>
<dbReference type="EMBL" id="NIHM01000005">
    <property type="protein sequence ID" value="PLT56575.1"/>
    <property type="molecule type" value="Genomic_DNA"/>
</dbReference>
<evidence type="ECO:0000256" key="1">
    <source>
        <dbReference type="SAM" id="Phobius"/>
    </source>
</evidence>
<feature type="transmembrane region" description="Helical" evidence="1">
    <location>
        <begin position="49"/>
        <end position="67"/>
    </location>
</feature>
<keyword evidence="1" id="KW-0812">Transmembrane</keyword>